<keyword evidence="5 7" id="KW-1133">Transmembrane helix</keyword>
<comment type="similarity">
    <text evidence="2">Belongs to the major facilitator superfamily. Folate-biopterin transporter (TC 2.A.71) family.</text>
</comment>
<organism evidence="8 9">
    <name type="scientific">Theileria equi strain WA</name>
    <dbReference type="NCBI Taxonomy" id="1537102"/>
    <lineage>
        <taxon>Eukaryota</taxon>
        <taxon>Sar</taxon>
        <taxon>Alveolata</taxon>
        <taxon>Apicomplexa</taxon>
        <taxon>Aconoidasida</taxon>
        <taxon>Piroplasmida</taxon>
        <taxon>Theileriidae</taxon>
        <taxon>Theileria</taxon>
    </lineage>
</organism>
<keyword evidence="9" id="KW-1185">Reference proteome</keyword>
<dbReference type="AlphaFoldDB" id="L1LEI4"/>
<protein>
    <submittedName>
        <fullName evidence="8">Uncharacterized protein</fullName>
    </submittedName>
</protein>
<dbReference type="EMBL" id="ACOU01000002">
    <property type="protein sequence ID" value="EKX73832.1"/>
    <property type="molecule type" value="Genomic_DNA"/>
</dbReference>
<accession>L1LEI4</accession>
<evidence type="ECO:0000256" key="5">
    <source>
        <dbReference type="ARBA" id="ARBA00022989"/>
    </source>
</evidence>
<dbReference type="RefSeq" id="XP_004833284.1">
    <property type="nucleotide sequence ID" value="XM_004833227.1"/>
</dbReference>
<dbReference type="PANTHER" id="PTHR31585:SF0">
    <property type="entry name" value="FOLATE-BIOPTERIN TRANSPORTER 1, CHLOROPLASTIC"/>
    <property type="match status" value="1"/>
</dbReference>
<dbReference type="SUPFAM" id="SSF103473">
    <property type="entry name" value="MFS general substrate transporter"/>
    <property type="match status" value="1"/>
</dbReference>
<comment type="subcellular location">
    <subcellularLocation>
        <location evidence="1">Membrane</location>
        <topology evidence="1">Multi-pass membrane protein</topology>
    </subcellularLocation>
</comment>
<evidence type="ECO:0000256" key="4">
    <source>
        <dbReference type="ARBA" id="ARBA00022692"/>
    </source>
</evidence>
<evidence type="ECO:0000313" key="9">
    <source>
        <dbReference type="Proteomes" id="UP000031512"/>
    </source>
</evidence>
<dbReference type="Gene3D" id="1.20.1250.20">
    <property type="entry name" value="MFS general substrate transporter like domains"/>
    <property type="match status" value="1"/>
</dbReference>
<proteinExistence type="inferred from homology"/>
<keyword evidence="3" id="KW-0813">Transport</keyword>
<evidence type="ECO:0000313" key="8">
    <source>
        <dbReference type="EMBL" id="EKX73832.1"/>
    </source>
</evidence>
<dbReference type="InterPro" id="IPR039309">
    <property type="entry name" value="BT1"/>
</dbReference>
<feature type="transmembrane region" description="Helical" evidence="7">
    <location>
        <begin position="15"/>
        <end position="34"/>
    </location>
</feature>
<sequence length="192" mass="22050">MFYFMTEKLHFEPELFGRFAAVQAIANIVGIYCYSKFCKQLNVRKLYVTTTYLVTLFCLMSVVLVKRWNVNMGIPDVAFILTDDSILEFFNEIHALPILVLSVRLCPQGIESSMYSLLWTVQLMGINVSTYISAICTYLLGVNNKNFDGLVPLIVICSLLHLAPVFFVWMIPEELPEENVQEKNPEMELYIP</sequence>
<reference evidence="8 9" key="1">
    <citation type="journal article" date="2012" name="BMC Genomics">
        <title>Comparative genomic analysis and phylogenetic position of Theileria equi.</title>
        <authorList>
            <person name="Kappmeyer L.S."/>
            <person name="Thiagarajan M."/>
            <person name="Herndon D.R."/>
            <person name="Ramsay J.D."/>
            <person name="Caler E."/>
            <person name="Djikeng A."/>
            <person name="Gillespie J.J."/>
            <person name="Lau A.O."/>
            <person name="Roalson E.H."/>
            <person name="Silva J.C."/>
            <person name="Silva M.G."/>
            <person name="Suarez C.E."/>
            <person name="Ueti M.W."/>
            <person name="Nene V.M."/>
            <person name="Mealey R.H."/>
            <person name="Knowles D.P."/>
            <person name="Brayton K.A."/>
        </authorList>
    </citation>
    <scope>NUCLEOTIDE SEQUENCE [LARGE SCALE GENOMIC DNA]</scope>
    <source>
        <strain evidence="8 9">WA</strain>
    </source>
</reference>
<feature type="transmembrane region" description="Helical" evidence="7">
    <location>
        <begin position="46"/>
        <end position="65"/>
    </location>
</feature>
<keyword evidence="4 7" id="KW-0812">Transmembrane</keyword>
<dbReference type="KEGG" id="beq:BEWA_038700"/>
<comment type="caution">
    <text evidence="8">The sequence shown here is derived from an EMBL/GenBank/DDBJ whole genome shotgun (WGS) entry which is preliminary data.</text>
</comment>
<evidence type="ECO:0000256" key="1">
    <source>
        <dbReference type="ARBA" id="ARBA00004141"/>
    </source>
</evidence>
<evidence type="ECO:0000256" key="2">
    <source>
        <dbReference type="ARBA" id="ARBA00007015"/>
    </source>
</evidence>
<dbReference type="InterPro" id="IPR036259">
    <property type="entry name" value="MFS_trans_sf"/>
</dbReference>
<dbReference type="GeneID" id="15803196"/>
<feature type="transmembrane region" description="Helical" evidence="7">
    <location>
        <begin position="117"/>
        <end position="142"/>
    </location>
</feature>
<dbReference type="PANTHER" id="PTHR31585">
    <property type="entry name" value="FOLATE-BIOPTERIN TRANSPORTER 1, CHLOROPLASTIC"/>
    <property type="match status" value="1"/>
</dbReference>
<dbReference type="Proteomes" id="UP000031512">
    <property type="component" value="Unassembled WGS sequence"/>
</dbReference>
<dbReference type="GO" id="GO:0016020">
    <property type="term" value="C:membrane"/>
    <property type="evidence" value="ECO:0007669"/>
    <property type="project" value="UniProtKB-SubCell"/>
</dbReference>
<dbReference type="OrthoDB" id="754047at2759"/>
<evidence type="ECO:0000256" key="3">
    <source>
        <dbReference type="ARBA" id="ARBA00022448"/>
    </source>
</evidence>
<feature type="transmembrane region" description="Helical" evidence="7">
    <location>
        <begin position="149"/>
        <end position="171"/>
    </location>
</feature>
<name>L1LEI4_THEEQ</name>
<evidence type="ECO:0000256" key="7">
    <source>
        <dbReference type="SAM" id="Phobius"/>
    </source>
</evidence>
<dbReference type="STRING" id="1537102.L1LEI4"/>
<dbReference type="eggNOG" id="ENOG502QPYM">
    <property type="taxonomic scope" value="Eukaryota"/>
</dbReference>
<gene>
    <name evidence="8" type="ORF">BEWA_038700</name>
</gene>
<dbReference type="VEuPathDB" id="PiroplasmaDB:BEWA_038700"/>
<keyword evidence="6 7" id="KW-0472">Membrane</keyword>
<dbReference type="Pfam" id="PF03092">
    <property type="entry name" value="BT1"/>
    <property type="match status" value="1"/>
</dbReference>
<evidence type="ECO:0000256" key="6">
    <source>
        <dbReference type="ARBA" id="ARBA00023136"/>
    </source>
</evidence>